<keyword evidence="2" id="KW-0547">Nucleotide-binding</keyword>
<accession>X1FIM1</accession>
<name>X1FIM1_9ZZZZ</name>
<dbReference type="PANTHER" id="PTHR43334:SF1">
    <property type="entry name" value="3-HYDROXYPROPIONATE--COA LIGASE [ADP-FORMING]"/>
    <property type="match status" value="1"/>
</dbReference>
<evidence type="ECO:0000256" key="2">
    <source>
        <dbReference type="ARBA" id="ARBA00022741"/>
    </source>
</evidence>
<evidence type="ECO:0000259" key="4">
    <source>
        <dbReference type="PROSITE" id="PS50975"/>
    </source>
</evidence>
<dbReference type="PANTHER" id="PTHR43334">
    <property type="entry name" value="ACETATE--COA LIGASE [ADP-FORMING]"/>
    <property type="match status" value="1"/>
</dbReference>
<dbReference type="InterPro" id="IPR051538">
    <property type="entry name" value="Acyl-CoA_Synth/Transferase"/>
</dbReference>
<dbReference type="GO" id="GO:0046872">
    <property type="term" value="F:metal ion binding"/>
    <property type="evidence" value="ECO:0007669"/>
    <property type="project" value="InterPro"/>
</dbReference>
<evidence type="ECO:0000256" key="1">
    <source>
        <dbReference type="ARBA" id="ARBA00022598"/>
    </source>
</evidence>
<sequence length="234" mass="25633">SELLKNKIESNQTVLTEFESKNLLKEIGIQIPEQELATTKEETLTVAKKIGFPIVLKLIAEDIVHKSDTGAVKLNIKNEDETAQAYDELMNIPSQSEKSISVQKMADEPITELIIGMTTDAQFGPALMFGIGGILVELLEDVSFRIAPNHTLIIEDDAFEDSSDVASTYVSSFTVPSTSYLINASFDLVITSGIPSANIYLFNSSWTGTRSEPVTTSSQVIGSFSSNLRQYENL</sequence>
<feature type="non-terminal residue" evidence="5">
    <location>
        <position position="1"/>
    </location>
</feature>
<dbReference type="Gene3D" id="3.30.1490.20">
    <property type="entry name" value="ATP-grasp fold, A domain"/>
    <property type="match status" value="1"/>
</dbReference>
<evidence type="ECO:0000313" key="5">
    <source>
        <dbReference type="EMBL" id="GAH32375.1"/>
    </source>
</evidence>
<comment type="caution">
    <text evidence="5">The sequence shown here is derived from an EMBL/GenBank/DDBJ whole genome shotgun (WGS) entry which is preliminary data.</text>
</comment>
<dbReference type="AlphaFoldDB" id="X1FIM1"/>
<keyword evidence="1" id="KW-0436">Ligase</keyword>
<dbReference type="SUPFAM" id="SSF56059">
    <property type="entry name" value="Glutathione synthetase ATP-binding domain-like"/>
    <property type="match status" value="1"/>
</dbReference>
<dbReference type="GO" id="GO:0016874">
    <property type="term" value="F:ligase activity"/>
    <property type="evidence" value="ECO:0007669"/>
    <property type="project" value="UniProtKB-KW"/>
</dbReference>
<dbReference type="InterPro" id="IPR011761">
    <property type="entry name" value="ATP-grasp"/>
</dbReference>
<organism evidence="5">
    <name type="scientific">marine sediment metagenome</name>
    <dbReference type="NCBI Taxonomy" id="412755"/>
    <lineage>
        <taxon>unclassified sequences</taxon>
        <taxon>metagenomes</taxon>
        <taxon>ecological metagenomes</taxon>
    </lineage>
</organism>
<evidence type="ECO:0000256" key="3">
    <source>
        <dbReference type="ARBA" id="ARBA00022840"/>
    </source>
</evidence>
<dbReference type="Gene3D" id="3.30.470.20">
    <property type="entry name" value="ATP-grasp fold, B domain"/>
    <property type="match status" value="1"/>
</dbReference>
<dbReference type="InterPro" id="IPR013815">
    <property type="entry name" value="ATP_grasp_subdomain_1"/>
</dbReference>
<reference evidence="5" key="1">
    <citation type="journal article" date="2014" name="Front. Microbiol.">
        <title>High frequency of phylogenetically diverse reductive dehalogenase-homologous genes in deep subseafloor sedimentary metagenomes.</title>
        <authorList>
            <person name="Kawai M."/>
            <person name="Futagami T."/>
            <person name="Toyoda A."/>
            <person name="Takaki Y."/>
            <person name="Nishi S."/>
            <person name="Hori S."/>
            <person name="Arai W."/>
            <person name="Tsubouchi T."/>
            <person name="Morono Y."/>
            <person name="Uchiyama I."/>
            <person name="Ito T."/>
            <person name="Fujiyama A."/>
            <person name="Inagaki F."/>
            <person name="Takami H."/>
        </authorList>
    </citation>
    <scope>NUCLEOTIDE SEQUENCE</scope>
    <source>
        <strain evidence="5">Expedition CK06-06</strain>
    </source>
</reference>
<dbReference type="PROSITE" id="PS50975">
    <property type="entry name" value="ATP_GRASP"/>
    <property type="match status" value="1"/>
</dbReference>
<protein>
    <recommendedName>
        <fullName evidence="4">ATP-grasp domain-containing protein</fullName>
    </recommendedName>
</protein>
<keyword evidence="3" id="KW-0067">ATP-binding</keyword>
<feature type="domain" description="ATP-grasp" evidence="4">
    <location>
        <begin position="21"/>
        <end position="57"/>
    </location>
</feature>
<dbReference type="EMBL" id="BARU01011679">
    <property type="protein sequence ID" value="GAH32375.1"/>
    <property type="molecule type" value="Genomic_DNA"/>
</dbReference>
<gene>
    <name evidence="5" type="ORF">S03H2_21847</name>
</gene>
<dbReference type="Pfam" id="PF13549">
    <property type="entry name" value="ATP-grasp_5"/>
    <property type="match status" value="1"/>
</dbReference>
<proteinExistence type="predicted"/>
<dbReference type="GO" id="GO:0005524">
    <property type="term" value="F:ATP binding"/>
    <property type="evidence" value="ECO:0007669"/>
    <property type="project" value="UniProtKB-KW"/>
</dbReference>